<name>A0ABN1GQI1_9ACTN</name>
<evidence type="ECO:0000256" key="1">
    <source>
        <dbReference type="SAM" id="Phobius"/>
    </source>
</evidence>
<keyword evidence="1" id="KW-0472">Membrane</keyword>
<sequence>MDLVRWLRTQWDRAAAVACALIGLVSLILGWAGVSDATLPTEQIPYVASGGLFGIFALGVAGTLWISADLRDEWRKLEDIHADIRADLRAKAE</sequence>
<evidence type="ECO:0000313" key="3">
    <source>
        <dbReference type="Proteomes" id="UP001500957"/>
    </source>
</evidence>
<keyword evidence="1" id="KW-1133">Transmembrane helix</keyword>
<reference evidence="2 3" key="1">
    <citation type="journal article" date="2019" name="Int. J. Syst. Evol. Microbiol.">
        <title>The Global Catalogue of Microorganisms (GCM) 10K type strain sequencing project: providing services to taxonomists for standard genome sequencing and annotation.</title>
        <authorList>
            <consortium name="The Broad Institute Genomics Platform"/>
            <consortium name="The Broad Institute Genome Sequencing Center for Infectious Disease"/>
            <person name="Wu L."/>
            <person name="Ma J."/>
        </authorList>
    </citation>
    <scope>NUCLEOTIDE SEQUENCE [LARGE SCALE GENOMIC DNA]</scope>
    <source>
        <strain evidence="2 3">JCM 10671</strain>
    </source>
</reference>
<organism evidence="2 3">
    <name type="scientific">Sporichthya brevicatena</name>
    <dbReference type="NCBI Taxonomy" id="171442"/>
    <lineage>
        <taxon>Bacteria</taxon>
        <taxon>Bacillati</taxon>
        <taxon>Actinomycetota</taxon>
        <taxon>Actinomycetes</taxon>
        <taxon>Sporichthyales</taxon>
        <taxon>Sporichthyaceae</taxon>
        <taxon>Sporichthya</taxon>
    </lineage>
</organism>
<comment type="caution">
    <text evidence="2">The sequence shown here is derived from an EMBL/GenBank/DDBJ whole genome shotgun (WGS) entry which is preliminary data.</text>
</comment>
<dbReference type="EMBL" id="BAAAHE010000014">
    <property type="protein sequence ID" value="GAA0616502.1"/>
    <property type="molecule type" value="Genomic_DNA"/>
</dbReference>
<feature type="transmembrane region" description="Helical" evidence="1">
    <location>
        <begin position="46"/>
        <end position="66"/>
    </location>
</feature>
<dbReference type="Proteomes" id="UP001500957">
    <property type="component" value="Unassembled WGS sequence"/>
</dbReference>
<accession>A0ABN1GQI1</accession>
<feature type="transmembrane region" description="Helical" evidence="1">
    <location>
        <begin position="14"/>
        <end position="34"/>
    </location>
</feature>
<dbReference type="RefSeq" id="WP_344603844.1">
    <property type="nucleotide sequence ID" value="NZ_BAAAHE010000014.1"/>
</dbReference>
<proteinExistence type="predicted"/>
<gene>
    <name evidence="2" type="ORF">GCM10009547_18210</name>
</gene>
<keyword evidence="3" id="KW-1185">Reference proteome</keyword>
<protein>
    <recommendedName>
        <fullName evidence="4">Dolichol-phosphate mannosyltransferase subunit 3</fullName>
    </recommendedName>
</protein>
<keyword evidence="1" id="KW-0812">Transmembrane</keyword>
<evidence type="ECO:0008006" key="4">
    <source>
        <dbReference type="Google" id="ProtNLM"/>
    </source>
</evidence>
<evidence type="ECO:0000313" key="2">
    <source>
        <dbReference type="EMBL" id="GAA0616502.1"/>
    </source>
</evidence>